<dbReference type="PANTHER" id="PTHR43626:SF4">
    <property type="entry name" value="GCN5-RELATED N-ACETYLTRANSFERASE 2, CHLOROPLASTIC"/>
    <property type="match status" value="1"/>
</dbReference>
<dbReference type="Proteomes" id="UP000294739">
    <property type="component" value="Unassembled WGS sequence"/>
</dbReference>
<proteinExistence type="predicted"/>
<comment type="caution">
    <text evidence="4">The sequence shown here is derived from an EMBL/GenBank/DDBJ whole genome shotgun (WGS) entry which is preliminary data.</text>
</comment>
<dbReference type="PROSITE" id="PS51186">
    <property type="entry name" value="GNAT"/>
    <property type="match status" value="1"/>
</dbReference>
<dbReference type="RefSeq" id="WP_131895838.1">
    <property type="nucleotide sequence ID" value="NZ_SMKZ01000019.1"/>
</dbReference>
<evidence type="ECO:0000256" key="2">
    <source>
        <dbReference type="ARBA" id="ARBA00023315"/>
    </source>
</evidence>
<dbReference type="GO" id="GO:0008080">
    <property type="term" value="F:N-acetyltransferase activity"/>
    <property type="evidence" value="ECO:0007669"/>
    <property type="project" value="InterPro"/>
</dbReference>
<name>A0A4R5D7D0_9ACTN</name>
<dbReference type="PANTHER" id="PTHR43626">
    <property type="entry name" value="ACYL-COA N-ACYLTRANSFERASE"/>
    <property type="match status" value="1"/>
</dbReference>
<dbReference type="EMBL" id="SMKZ01000019">
    <property type="protein sequence ID" value="TDE09316.1"/>
    <property type="molecule type" value="Genomic_DNA"/>
</dbReference>
<dbReference type="Pfam" id="PF13508">
    <property type="entry name" value="Acetyltransf_7"/>
    <property type="match status" value="1"/>
</dbReference>
<feature type="domain" description="N-acetyltransferase" evidence="3">
    <location>
        <begin position="2"/>
        <end position="135"/>
    </location>
</feature>
<keyword evidence="1 4" id="KW-0808">Transferase</keyword>
<gene>
    <name evidence="4" type="ORF">E1269_15010</name>
</gene>
<evidence type="ECO:0000313" key="4">
    <source>
        <dbReference type="EMBL" id="TDE09316.1"/>
    </source>
</evidence>
<dbReference type="OrthoDB" id="3730944at2"/>
<protein>
    <submittedName>
        <fullName evidence="4">N-acetyltransferase</fullName>
    </submittedName>
</protein>
<accession>A0A4R5D7D0</accession>
<dbReference type="SUPFAM" id="SSF55729">
    <property type="entry name" value="Acyl-CoA N-acyltransferases (Nat)"/>
    <property type="match status" value="1"/>
</dbReference>
<sequence>MQTLSIESHEERPIVPGMVIALFRNEDWWPHRTAADMAAVLRTSPAVAAWQDDTVVGFARAVTDGRLRAYVEDVIVHPEVRGRGIGASLVRKLHELLHETISPLTLFSAAHLAPYYERLGYRPTRQVVLHHHRAV</sequence>
<keyword evidence="2" id="KW-0012">Acyltransferase</keyword>
<dbReference type="GO" id="GO:0005737">
    <property type="term" value="C:cytoplasm"/>
    <property type="evidence" value="ECO:0007669"/>
    <property type="project" value="TreeGrafter"/>
</dbReference>
<evidence type="ECO:0000256" key="1">
    <source>
        <dbReference type="ARBA" id="ARBA00022679"/>
    </source>
</evidence>
<dbReference type="InterPro" id="IPR045039">
    <property type="entry name" value="NSI-like"/>
</dbReference>
<evidence type="ECO:0000259" key="3">
    <source>
        <dbReference type="PROSITE" id="PS51186"/>
    </source>
</evidence>
<dbReference type="InterPro" id="IPR016181">
    <property type="entry name" value="Acyl_CoA_acyltransferase"/>
</dbReference>
<dbReference type="Gene3D" id="3.40.630.30">
    <property type="match status" value="1"/>
</dbReference>
<dbReference type="CDD" id="cd04301">
    <property type="entry name" value="NAT_SF"/>
    <property type="match status" value="1"/>
</dbReference>
<dbReference type="InParanoid" id="A0A4R5D7D0"/>
<dbReference type="InterPro" id="IPR000182">
    <property type="entry name" value="GNAT_dom"/>
</dbReference>
<organism evidence="4 5">
    <name type="scientific">Jiangella asiatica</name>
    <dbReference type="NCBI Taxonomy" id="2530372"/>
    <lineage>
        <taxon>Bacteria</taxon>
        <taxon>Bacillati</taxon>
        <taxon>Actinomycetota</taxon>
        <taxon>Actinomycetes</taxon>
        <taxon>Jiangellales</taxon>
        <taxon>Jiangellaceae</taxon>
        <taxon>Jiangella</taxon>
    </lineage>
</organism>
<reference evidence="4 5" key="1">
    <citation type="submission" date="2019-03" db="EMBL/GenBank/DDBJ databases">
        <title>Draft genome sequences of novel Actinobacteria.</title>
        <authorList>
            <person name="Sahin N."/>
            <person name="Ay H."/>
            <person name="Saygin H."/>
        </authorList>
    </citation>
    <scope>NUCLEOTIDE SEQUENCE [LARGE SCALE GENOMIC DNA]</scope>
    <source>
        <strain evidence="4 5">5K138</strain>
    </source>
</reference>
<evidence type="ECO:0000313" key="5">
    <source>
        <dbReference type="Proteomes" id="UP000294739"/>
    </source>
</evidence>
<keyword evidence="5" id="KW-1185">Reference proteome</keyword>
<dbReference type="AlphaFoldDB" id="A0A4R5D7D0"/>